<dbReference type="SMART" id="SM00369">
    <property type="entry name" value="LRR_TYP"/>
    <property type="match status" value="2"/>
</dbReference>
<evidence type="ECO:0000256" key="3">
    <source>
        <dbReference type="ARBA" id="ARBA00022737"/>
    </source>
</evidence>
<comment type="catalytic activity">
    <reaction evidence="7">
        <text>NAD(+) + H2O = ADP-D-ribose + nicotinamide + H(+)</text>
        <dbReference type="Rhea" id="RHEA:16301"/>
        <dbReference type="ChEBI" id="CHEBI:15377"/>
        <dbReference type="ChEBI" id="CHEBI:15378"/>
        <dbReference type="ChEBI" id="CHEBI:17154"/>
        <dbReference type="ChEBI" id="CHEBI:57540"/>
        <dbReference type="ChEBI" id="CHEBI:57967"/>
        <dbReference type="EC" id="3.2.2.6"/>
    </reaction>
    <physiologicalReaction direction="left-to-right" evidence="7">
        <dbReference type="Rhea" id="RHEA:16302"/>
    </physiologicalReaction>
</comment>
<dbReference type="Gene3D" id="1.10.8.430">
    <property type="entry name" value="Helical domain of apoptotic protease-activating factors"/>
    <property type="match status" value="1"/>
</dbReference>
<dbReference type="Gene3D" id="3.80.10.10">
    <property type="entry name" value="Ribonuclease Inhibitor"/>
    <property type="match status" value="2"/>
</dbReference>
<feature type="domain" description="TIR" evidence="8">
    <location>
        <begin position="20"/>
        <end position="180"/>
    </location>
</feature>
<dbReference type="InterPro" id="IPR042197">
    <property type="entry name" value="Apaf_helical"/>
</dbReference>
<dbReference type="SMART" id="SM00255">
    <property type="entry name" value="TIR"/>
    <property type="match status" value="2"/>
</dbReference>
<dbReference type="InterPro" id="IPR002182">
    <property type="entry name" value="NB-ARC"/>
</dbReference>
<dbReference type="GO" id="GO:0061809">
    <property type="term" value="F:NAD+ nucleosidase activity, cyclic ADP-ribose generating"/>
    <property type="evidence" value="ECO:0007669"/>
    <property type="project" value="UniProtKB-EC"/>
</dbReference>
<dbReference type="SUPFAM" id="SSF52200">
    <property type="entry name" value="Toll/Interleukin receptor TIR domain"/>
    <property type="match status" value="2"/>
</dbReference>
<dbReference type="InterPro" id="IPR032675">
    <property type="entry name" value="LRR_dom_sf"/>
</dbReference>
<name>A0A2K1XRC3_POPTR</name>
<dbReference type="PANTHER" id="PTHR11017">
    <property type="entry name" value="LEUCINE-RICH REPEAT-CONTAINING PROTEIN"/>
    <property type="match status" value="1"/>
</dbReference>
<dbReference type="PRINTS" id="PR00364">
    <property type="entry name" value="DISEASERSIST"/>
</dbReference>
<keyword evidence="5" id="KW-0611">Plant defense</keyword>
<reference evidence="9 10" key="1">
    <citation type="journal article" date="2006" name="Science">
        <title>The genome of black cottonwood, Populus trichocarpa (Torr. &amp; Gray).</title>
        <authorList>
            <person name="Tuskan G.A."/>
            <person name="Difazio S."/>
            <person name="Jansson S."/>
            <person name="Bohlmann J."/>
            <person name="Grigoriev I."/>
            <person name="Hellsten U."/>
            <person name="Putnam N."/>
            <person name="Ralph S."/>
            <person name="Rombauts S."/>
            <person name="Salamov A."/>
            <person name="Schein J."/>
            <person name="Sterck L."/>
            <person name="Aerts A."/>
            <person name="Bhalerao R.R."/>
            <person name="Bhalerao R.P."/>
            <person name="Blaudez D."/>
            <person name="Boerjan W."/>
            <person name="Brun A."/>
            <person name="Brunner A."/>
            <person name="Busov V."/>
            <person name="Campbell M."/>
            <person name="Carlson J."/>
            <person name="Chalot M."/>
            <person name="Chapman J."/>
            <person name="Chen G.L."/>
            <person name="Cooper D."/>
            <person name="Coutinho P.M."/>
            <person name="Couturier J."/>
            <person name="Covert S."/>
            <person name="Cronk Q."/>
            <person name="Cunningham R."/>
            <person name="Davis J."/>
            <person name="Degroeve S."/>
            <person name="Dejardin A."/>
            <person name="Depamphilis C."/>
            <person name="Detter J."/>
            <person name="Dirks B."/>
            <person name="Dubchak I."/>
            <person name="Duplessis S."/>
            <person name="Ehlting J."/>
            <person name="Ellis B."/>
            <person name="Gendler K."/>
            <person name="Goodstein D."/>
            <person name="Gribskov M."/>
            <person name="Grimwood J."/>
            <person name="Groover A."/>
            <person name="Gunter L."/>
            <person name="Hamberger B."/>
            <person name="Heinze B."/>
            <person name="Helariutta Y."/>
            <person name="Henrissat B."/>
            <person name="Holligan D."/>
            <person name="Holt R."/>
            <person name="Huang W."/>
            <person name="Islam-Faridi N."/>
            <person name="Jones S."/>
            <person name="Jones-Rhoades M."/>
            <person name="Jorgensen R."/>
            <person name="Joshi C."/>
            <person name="Kangasjarvi J."/>
            <person name="Karlsson J."/>
            <person name="Kelleher C."/>
            <person name="Kirkpatrick R."/>
            <person name="Kirst M."/>
            <person name="Kohler A."/>
            <person name="Kalluri U."/>
            <person name="Larimer F."/>
            <person name="Leebens-Mack J."/>
            <person name="Leple J.C."/>
            <person name="Locascio P."/>
            <person name="Lou Y."/>
            <person name="Lucas S."/>
            <person name="Martin F."/>
            <person name="Montanini B."/>
            <person name="Napoli C."/>
            <person name="Nelson D.R."/>
            <person name="Nelson C."/>
            <person name="Nieminen K."/>
            <person name="Nilsson O."/>
            <person name="Pereda V."/>
            <person name="Peter G."/>
            <person name="Philippe R."/>
            <person name="Pilate G."/>
            <person name="Poliakov A."/>
            <person name="Razumovskaya J."/>
            <person name="Richardson P."/>
            <person name="Rinaldi C."/>
            <person name="Ritland K."/>
            <person name="Rouze P."/>
            <person name="Ryaboy D."/>
            <person name="Schmutz J."/>
            <person name="Schrader J."/>
            <person name="Segerman B."/>
            <person name="Shin H."/>
            <person name="Siddiqui A."/>
            <person name="Sterky F."/>
            <person name="Terry A."/>
            <person name="Tsai C.J."/>
            <person name="Uberbacher E."/>
            <person name="Unneberg P."/>
            <person name="Vahala J."/>
            <person name="Wall K."/>
            <person name="Wessler S."/>
            <person name="Yang G."/>
            <person name="Yin T."/>
            <person name="Douglas C."/>
            <person name="Marra M."/>
            <person name="Sandberg G."/>
            <person name="Van de Peer Y."/>
            <person name="Rokhsar D."/>
        </authorList>
    </citation>
    <scope>NUCLEOTIDE SEQUENCE [LARGE SCALE GENOMIC DNA]</scope>
    <source>
        <strain evidence="10">cv. Nisqually</strain>
    </source>
</reference>
<keyword evidence="3" id="KW-0677">Repeat</keyword>
<proteinExistence type="predicted"/>
<dbReference type="InterPro" id="IPR035897">
    <property type="entry name" value="Toll_tir_struct_dom_sf"/>
</dbReference>
<dbReference type="Pfam" id="PF23282">
    <property type="entry name" value="WHD_ROQ1"/>
    <property type="match status" value="1"/>
</dbReference>
<dbReference type="Gene3D" id="3.40.50.10140">
    <property type="entry name" value="Toll/interleukin-1 receptor homology (TIR) domain"/>
    <property type="match status" value="2"/>
</dbReference>
<dbReference type="FunCoup" id="A0A2K1XRC3">
    <property type="interactions" value="182"/>
</dbReference>
<dbReference type="EMBL" id="CM009303">
    <property type="protein sequence ID" value="PNT03322.1"/>
    <property type="molecule type" value="Genomic_DNA"/>
</dbReference>
<dbReference type="EC" id="3.2.2.6" evidence="1"/>
<dbReference type="SUPFAM" id="SSF52058">
    <property type="entry name" value="L domain-like"/>
    <property type="match status" value="2"/>
</dbReference>
<evidence type="ECO:0000256" key="2">
    <source>
        <dbReference type="ARBA" id="ARBA00022614"/>
    </source>
</evidence>
<dbReference type="InterPro" id="IPR044974">
    <property type="entry name" value="Disease_R_plants"/>
</dbReference>
<dbReference type="Pfam" id="PF20160">
    <property type="entry name" value="C-JID"/>
    <property type="match status" value="1"/>
</dbReference>
<evidence type="ECO:0000256" key="4">
    <source>
        <dbReference type="ARBA" id="ARBA00022801"/>
    </source>
</evidence>
<keyword evidence="10" id="KW-1185">Reference proteome</keyword>
<protein>
    <recommendedName>
        <fullName evidence="1">ADP-ribosyl cyclase/cyclic ADP-ribose hydrolase</fullName>
        <ecNumber evidence="1">3.2.2.6</ecNumber>
    </recommendedName>
</protein>
<dbReference type="InterPro" id="IPR000157">
    <property type="entry name" value="TIR_dom"/>
</dbReference>
<dbReference type="PROSITE" id="PS51450">
    <property type="entry name" value="LRR"/>
    <property type="match status" value="1"/>
</dbReference>
<organism evidence="9 10">
    <name type="scientific">Populus trichocarpa</name>
    <name type="common">Western balsam poplar</name>
    <name type="synonym">Populus balsamifera subsp. trichocarpa</name>
    <dbReference type="NCBI Taxonomy" id="3694"/>
    <lineage>
        <taxon>Eukaryota</taxon>
        <taxon>Viridiplantae</taxon>
        <taxon>Streptophyta</taxon>
        <taxon>Embryophyta</taxon>
        <taxon>Tracheophyta</taxon>
        <taxon>Spermatophyta</taxon>
        <taxon>Magnoliopsida</taxon>
        <taxon>eudicotyledons</taxon>
        <taxon>Gunneridae</taxon>
        <taxon>Pentapetalae</taxon>
        <taxon>rosids</taxon>
        <taxon>fabids</taxon>
        <taxon>Malpighiales</taxon>
        <taxon>Salicaceae</taxon>
        <taxon>Saliceae</taxon>
        <taxon>Populus</taxon>
    </lineage>
</organism>
<dbReference type="GO" id="GO:0006952">
    <property type="term" value="P:defense response"/>
    <property type="evidence" value="ECO:0007669"/>
    <property type="project" value="InterPro"/>
</dbReference>
<dbReference type="Gene3D" id="3.40.50.300">
    <property type="entry name" value="P-loop containing nucleotide triphosphate hydrolases"/>
    <property type="match status" value="1"/>
</dbReference>
<evidence type="ECO:0000313" key="9">
    <source>
        <dbReference type="EMBL" id="PNT03322.1"/>
    </source>
</evidence>
<keyword evidence="6" id="KW-0520">NAD</keyword>
<dbReference type="GO" id="GO:0007165">
    <property type="term" value="P:signal transduction"/>
    <property type="evidence" value="ECO:0007669"/>
    <property type="project" value="InterPro"/>
</dbReference>
<dbReference type="InterPro" id="IPR027417">
    <property type="entry name" value="P-loop_NTPase"/>
</dbReference>
<dbReference type="InParanoid" id="A0A2K1XRC3"/>
<evidence type="ECO:0000259" key="8">
    <source>
        <dbReference type="PROSITE" id="PS50104"/>
    </source>
</evidence>
<dbReference type="SUPFAM" id="SSF52540">
    <property type="entry name" value="P-loop containing nucleoside triphosphate hydrolases"/>
    <property type="match status" value="1"/>
</dbReference>
<sequence>MASTSVQGITSSSSSPPPLYMHDVFLSFRGKDTRNNFTSHLYSNLAQRGIDVFMDDRELERGKTIEPALWKAIEESRFSVIIFSRDYASSPWCLDELVKIVQCMKEMGHTVLPVFYDVDPSETYEKAFVEHEQNFKENLEKVRIWKDCLSTVTNLSGWDVRNRNESESIKIIVEYISYKLSITLPTISKNLVGIDSRLEVLNGYIGEEVGEAIFIGICGMGGLGKTTVARVVYDRFRLQFEGSCFLANVREVFAEKDGPRRLQEQLLSEILMERANICDSSRGIEMIKRRSQRKKILVVLDDVDDHKQLESLAAESKWFGPGSRIIITSRDKQVLTRNGVARIYEAEKLNDDDALMLFSQKAFENDQPAEDFLDLSKQVVGYANGLPLALEVIGSFLHGRSIPEWRGAINRMNEIPDHEIIKVLLVSFDGLHELEKKIFLDIACFLKGFKIDRITRILDGRGFHASIGIPVLIERSLISVSRDQVWMHNLLQKMGKEIIRRESPEEPGRRSRLWTYKDVCLALMDNIGKEKIEAIFLDMPGIKEAQWNMEAFSKMSRLRLLKINNVQLSEGPEDLSNKLRFLEWHSYPSKSLPASLQVDELVELHMANSSIEQLWYGCKSAINLKIINLSNSLNLSKTPNLTGIPNLESLILEGCTSLSEVHPSLALHKKLQHVNLVNCKSIRILPNNLEMESLKVCTLDGCSKLEKFPDIIGNMNCLMVLRLDETSITKLPSSIHHLIGLGLLSMNSCKNLESIPSSIGCLKSLKKLDLSGCSELKCIPENLGKVESLEEFDVSGTLIRQLPASIFLLKNLKVLSLDGCKRIVMQPSLSSLCSLEVLGLRSCNLREGALPEDIGWLSSLRSLDLSQNNFVSLPKSINRLSKLEMLVLEDCTMLESLPEVPSKVQTVYLNGCISLKTIPDPIKLSSSKRSEFICLNCWELYNHNCQDSMGLTMLERYLQGLSNPRTGFGIAVPGNEIPGWFNHQSKGSSISVQVPSWSMGFAACVAFSANGESPSLFCHFKANGRENYPSTMCISCNSIQLLSDHLWLFYLSFDHLNELKEWKHGSFSNIELSFHSYERRVKVKNCGVCLLYSLYITSQPSAHFIVTSKEAASSYKASLAFSSSYHQWMANVFPVTRVADLAPRFILPFDKEPEKVMAIRSRLFEAIEESVLSLIIFSRDCASLPWCFEELVKIVRFMDEMRSNTVFPVSYDVEELKIDDQTKSYTIVFDKNEENFRENEEKVQRWMNILSAVEISSGKRSLKRYLNLYHYKSMKLVMLKFSVAFRT</sequence>
<dbReference type="PANTHER" id="PTHR11017:SF559">
    <property type="entry name" value="DISEASE RESISTANCE PROTEIN CHL1"/>
    <property type="match status" value="1"/>
</dbReference>
<dbReference type="InterPro" id="IPR058192">
    <property type="entry name" value="WHD_ROQ1-like"/>
</dbReference>
<dbReference type="Pfam" id="PF01582">
    <property type="entry name" value="TIR"/>
    <property type="match status" value="2"/>
</dbReference>
<evidence type="ECO:0000313" key="10">
    <source>
        <dbReference type="Proteomes" id="UP000006729"/>
    </source>
</evidence>
<keyword evidence="4" id="KW-0378">Hydrolase</keyword>
<evidence type="ECO:0000256" key="7">
    <source>
        <dbReference type="ARBA" id="ARBA00047304"/>
    </source>
</evidence>
<dbReference type="InterPro" id="IPR003591">
    <property type="entry name" value="Leu-rich_rpt_typical-subtyp"/>
</dbReference>
<dbReference type="GO" id="GO:0043531">
    <property type="term" value="F:ADP binding"/>
    <property type="evidence" value="ECO:0007669"/>
    <property type="project" value="InterPro"/>
</dbReference>
<dbReference type="STRING" id="3694.A0A2K1XRC3"/>
<gene>
    <name evidence="9" type="ORF">POPTR_014G064500</name>
</gene>
<accession>A0A2K1XRC3</accession>
<dbReference type="Pfam" id="PF23286">
    <property type="entry name" value="LRR_13"/>
    <property type="match status" value="1"/>
</dbReference>
<keyword evidence="2" id="KW-0433">Leucine-rich repeat</keyword>
<dbReference type="FunFam" id="3.40.50.10140:FF:000007">
    <property type="entry name" value="Disease resistance protein (TIR-NBS-LRR class)"/>
    <property type="match status" value="1"/>
</dbReference>
<evidence type="ECO:0000256" key="1">
    <source>
        <dbReference type="ARBA" id="ARBA00011982"/>
    </source>
</evidence>
<dbReference type="Proteomes" id="UP000006729">
    <property type="component" value="Chromosome 14"/>
</dbReference>
<dbReference type="InterPro" id="IPR045344">
    <property type="entry name" value="C-JID"/>
</dbReference>
<dbReference type="InterPro" id="IPR058546">
    <property type="entry name" value="RPS4B/Roq1-like_LRR"/>
</dbReference>
<dbReference type="Pfam" id="PF00931">
    <property type="entry name" value="NB-ARC"/>
    <property type="match status" value="1"/>
</dbReference>
<evidence type="ECO:0000256" key="5">
    <source>
        <dbReference type="ARBA" id="ARBA00022821"/>
    </source>
</evidence>
<dbReference type="InterPro" id="IPR001611">
    <property type="entry name" value="Leu-rich_rpt"/>
</dbReference>
<evidence type="ECO:0000256" key="6">
    <source>
        <dbReference type="ARBA" id="ARBA00023027"/>
    </source>
</evidence>
<dbReference type="PROSITE" id="PS50104">
    <property type="entry name" value="TIR"/>
    <property type="match status" value="1"/>
</dbReference>